<dbReference type="Pfam" id="PF07727">
    <property type="entry name" value="RVT_2"/>
    <property type="match status" value="1"/>
</dbReference>
<protein>
    <submittedName>
        <fullName evidence="3">Ribonuclease H-like domain-containing protein</fullName>
    </submittedName>
</protein>
<dbReference type="EMBL" id="BQNB010013953">
    <property type="protein sequence ID" value="GJT22236.1"/>
    <property type="molecule type" value="Genomic_DNA"/>
</dbReference>
<evidence type="ECO:0000259" key="2">
    <source>
        <dbReference type="Pfam" id="PF07727"/>
    </source>
</evidence>
<accession>A0ABQ5C526</accession>
<evidence type="ECO:0000313" key="4">
    <source>
        <dbReference type="Proteomes" id="UP001151760"/>
    </source>
</evidence>
<gene>
    <name evidence="3" type="ORF">Tco_0892173</name>
</gene>
<reference evidence="3" key="2">
    <citation type="submission" date="2022-01" db="EMBL/GenBank/DDBJ databases">
        <authorList>
            <person name="Yamashiro T."/>
            <person name="Shiraishi A."/>
            <person name="Satake H."/>
            <person name="Nakayama K."/>
        </authorList>
    </citation>
    <scope>NUCLEOTIDE SEQUENCE</scope>
</reference>
<feature type="region of interest" description="Disordered" evidence="1">
    <location>
        <begin position="26"/>
        <end position="46"/>
    </location>
</feature>
<sequence>MMPLPTPFSTPLQTLFPTIFSIKPTPIPNTTGPTTTSVHTSSLPPLQPTNLTPNVYTTDAHPIFNITGPKITPITTDPKPHDQPNQPSPPVRNSAAPNPHPNPTLTHSMVMCFYVGTNKKNHRYNCHVPTISLVPKSYTLAIKDPNWQRAMLDEYNTLIKNNTWVLVPRPPDANIVLSMWLSKHKYFAHGSLRRYKARLVDNGNIKQLGVDYEKTFSPVVNRHSSQSRCFSALACSSRCQNALLYGNLSDNVYMHQSPGF</sequence>
<name>A0ABQ5C526_9ASTR</name>
<feature type="compositionally biased region" description="Low complexity" evidence="1">
    <location>
        <begin position="67"/>
        <end position="77"/>
    </location>
</feature>
<organism evidence="3 4">
    <name type="scientific">Tanacetum coccineum</name>
    <dbReference type="NCBI Taxonomy" id="301880"/>
    <lineage>
        <taxon>Eukaryota</taxon>
        <taxon>Viridiplantae</taxon>
        <taxon>Streptophyta</taxon>
        <taxon>Embryophyta</taxon>
        <taxon>Tracheophyta</taxon>
        <taxon>Spermatophyta</taxon>
        <taxon>Magnoliopsida</taxon>
        <taxon>eudicotyledons</taxon>
        <taxon>Gunneridae</taxon>
        <taxon>Pentapetalae</taxon>
        <taxon>asterids</taxon>
        <taxon>campanulids</taxon>
        <taxon>Asterales</taxon>
        <taxon>Asteraceae</taxon>
        <taxon>Asteroideae</taxon>
        <taxon>Anthemideae</taxon>
        <taxon>Anthemidinae</taxon>
        <taxon>Tanacetum</taxon>
    </lineage>
</organism>
<feature type="compositionally biased region" description="Low complexity" evidence="1">
    <location>
        <begin position="28"/>
        <end position="46"/>
    </location>
</feature>
<proteinExistence type="predicted"/>
<evidence type="ECO:0000256" key="1">
    <source>
        <dbReference type="SAM" id="MobiDB-lite"/>
    </source>
</evidence>
<feature type="region of interest" description="Disordered" evidence="1">
    <location>
        <begin position="67"/>
        <end position="102"/>
    </location>
</feature>
<comment type="caution">
    <text evidence="3">The sequence shown here is derived from an EMBL/GenBank/DDBJ whole genome shotgun (WGS) entry which is preliminary data.</text>
</comment>
<feature type="domain" description="Reverse transcriptase Ty1/copia-type" evidence="2">
    <location>
        <begin position="161"/>
        <end position="260"/>
    </location>
</feature>
<keyword evidence="4" id="KW-1185">Reference proteome</keyword>
<evidence type="ECO:0000313" key="3">
    <source>
        <dbReference type="EMBL" id="GJT22236.1"/>
    </source>
</evidence>
<dbReference type="InterPro" id="IPR013103">
    <property type="entry name" value="RVT_2"/>
</dbReference>
<dbReference type="Proteomes" id="UP001151760">
    <property type="component" value="Unassembled WGS sequence"/>
</dbReference>
<reference evidence="3" key="1">
    <citation type="journal article" date="2022" name="Int. J. Mol. Sci.">
        <title>Draft Genome of Tanacetum Coccineum: Genomic Comparison of Closely Related Tanacetum-Family Plants.</title>
        <authorList>
            <person name="Yamashiro T."/>
            <person name="Shiraishi A."/>
            <person name="Nakayama K."/>
            <person name="Satake H."/>
        </authorList>
    </citation>
    <scope>NUCLEOTIDE SEQUENCE</scope>
</reference>